<dbReference type="Gene3D" id="1.10.3730.20">
    <property type="match status" value="1"/>
</dbReference>
<dbReference type="InterPro" id="IPR000620">
    <property type="entry name" value="EamA_dom"/>
</dbReference>
<reference evidence="3" key="1">
    <citation type="submission" date="2023-10" db="EMBL/GenBank/DDBJ databases">
        <title>Characterization and whole genome sequencing of a novel strain of Bergeyella porcorum QD2021 isolated from pig.</title>
        <authorList>
            <person name="Liu G."/>
            <person name="Chen C."/>
            <person name="Han X."/>
        </authorList>
    </citation>
    <scope>NUCLEOTIDE SEQUENCE</scope>
    <source>
        <strain evidence="3">QD2021</strain>
    </source>
</reference>
<feature type="transmembrane region" description="Helical" evidence="1">
    <location>
        <begin position="190"/>
        <end position="215"/>
    </location>
</feature>
<feature type="transmembrane region" description="Helical" evidence="1">
    <location>
        <begin position="221"/>
        <end position="239"/>
    </location>
</feature>
<evidence type="ECO:0000259" key="2">
    <source>
        <dbReference type="Pfam" id="PF00892"/>
    </source>
</evidence>
<keyword evidence="4" id="KW-1185">Reference proteome</keyword>
<gene>
    <name evidence="3" type="primary">rarD</name>
    <name evidence="3" type="ORF">BPO_1079</name>
</gene>
<dbReference type="EMBL" id="CP136426">
    <property type="protein sequence ID" value="WOC51726.1"/>
    <property type="molecule type" value="Genomic_DNA"/>
</dbReference>
<protein>
    <submittedName>
        <fullName evidence="3">Chloramphenicol-sensitive protein RarD</fullName>
    </submittedName>
</protein>
<feature type="transmembrane region" description="Helical" evidence="1">
    <location>
        <begin position="61"/>
        <end position="78"/>
    </location>
</feature>
<dbReference type="PANTHER" id="PTHR22911">
    <property type="entry name" value="ACYL-MALONYL CONDENSING ENZYME-RELATED"/>
    <property type="match status" value="1"/>
</dbReference>
<feature type="transmembrane region" description="Helical" evidence="1">
    <location>
        <begin position="137"/>
        <end position="157"/>
    </location>
</feature>
<feature type="transmembrane region" description="Helical" evidence="1">
    <location>
        <begin position="163"/>
        <end position="183"/>
    </location>
</feature>
<keyword evidence="1" id="KW-0472">Membrane</keyword>
<dbReference type="SUPFAM" id="SSF103481">
    <property type="entry name" value="Multidrug resistance efflux transporter EmrE"/>
    <property type="match status" value="2"/>
</dbReference>
<name>A0AAU0F306_9FLAO</name>
<feature type="transmembrane region" description="Helical" evidence="1">
    <location>
        <begin position="29"/>
        <end position="49"/>
    </location>
</feature>
<feature type="domain" description="EamA" evidence="2">
    <location>
        <begin position="28"/>
        <end position="101"/>
    </location>
</feature>
<evidence type="ECO:0000313" key="3">
    <source>
        <dbReference type="EMBL" id="WOC51726.1"/>
    </source>
</evidence>
<evidence type="ECO:0000256" key="1">
    <source>
        <dbReference type="SAM" id="Phobius"/>
    </source>
</evidence>
<evidence type="ECO:0000313" key="4">
    <source>
        <dbReference type="Proteomes" id="UP001432059"/>
    </source>
</evidence>
<sequence length="247" mass="28326">MIAVTLKRDTIKIALKRFRNFTIKEKKQALGWNLLGGGLLGFNWFLFIYVVNQVNVQTASYAYLICPIITSMFSFVLLRENASWAQLIAMLLCLVGCALYYISDPNNLLFAFLIALSYALFLISQKKNQFFDKFTTLIVQLITVFILAVPYYILRVFHFPTDAVFYLFTGIIALFFTIIPLYMNLYALQGVAASTVGILIYINPIISFLLSVYYFNEPIHWLQILAYILIAISIVIFNIKTLIKIGR</sequence>
<organism evidence="3 4">
    <name type="scientific">Bergeyella porcorum</name>
    <dbReference type="NCBI Taxonomy" id="1735111"/>
    <lineage>
        <taxon>Bacteria</taxon>
        <taxon>Pseudomonadati</taxon>
        <taxon>Bacteroidota</taxon>
        <taxon>Flavobacteriia</taxon>
        <taxon>Flavobacteriales</taxon>
        <taxon>Weeksellaceae</taxon>
        <taxon>Bergeyella</taxon>
    </lineage>
</organism>
<dbReference type="Proteomes" id="UP001432059">
    <property type="component" value="Chromosome"/>
</dbReference>
<feature type="transmembrane region" description="Helical" evidence="1">
    <location>
        <begin position="85"/>
        <end position="102"/>
    </location>
</feature>
<keyword evidence="1" id="KW-0812">Transmembrane</keyword>
<proteinExistence type="predicted"/>
<accession>A0AAU0F306</accession>
<feature type="domain" description="EamA" evidence="2">
    <location>
        <begin position="108"/>
        <end position="238"/>
    </location>
</feature>
<dbReference type="Pfam" id="PF00892">
    <property type="entry name" value="EamA"/>
    <property type="match status" value="2"/>
</dbReference>
<dbReference type="AlphaFoldDB" id="A0AAU0F306"/>
<feature type="transmembrane region" description="Helical" evidence="1">
    <location>
        <begin position="108"/>
        <end position="125"/>
    </location>
</feature>
<dbReference type="InterPro" id="IPR037185">
    <property type="entry name" value="EmrE-like"/>
</dbReference>
<keyword evidence="1" id="KW-1133">Transmembrane helix</keyword>
<dbReference type="PANTHER" id="PTHR22911:SF137">
    <property type="entry name" value="SOLUTE CARRIER FAMILY 35 MEMBER G2-RELATED"/>
    <property type="match status" value="1"/>
</dbReference>
<dbReference type="KEGG" id="bpor:BPO_1079"/>
<dbReference type="GO" id="GO:0016020">
    <property type="term" value="C:membrane"/>
    <property type="evidence" value="ECO:0007669"/>
    <property type="project" value="InterPro"/>
</dbReference>